<dbReference type="SUPFAM" id="SSF50249">
    <property type="entry name" value="Nucleic acid-binding proteins"/>
    <property type="match status" value="1"/>
</dbReference>
<reference evidence="5 6" key="1">
    <citation type="submission" date="2016-10" db="EMBL/GenBank/DDBJ databases">
        <authorList>
            <person name="de Groot N.N."/>
        </authorList>
    </citation>
    <scope>NUCLEOTIDE SEQUENCE [LARGE SCALE GENOMIC DNA]</scope>
    <source>
        <strain evidence="5 6">DSM 20117</strain>
    </source>
</reference>
<comment type="subunit">
    <text evidence="2">Homotetramer.</text>
</comment>
<evidence type="ECO:0000256" key="4">
    <source>
        <dbReference type="SAM" id="MobiDB-lite"/>
    </source>
</evidence>
<dbReference type="InterPro" id="IPR000424">
    <property type="entry name" value="Primosome_PriB/ssb"/>
</dbReference>
<proteinExistence type="inferred from homology"/>
<dbReference type="HAMAP" id="MF_00984">
    <property type="entry name" value="SSB"/>
    <property type="match status" value="1"/>
</dbReference>
<comment type="caution">
    <text evidence="2">Lacks conserved residue(s) required for the propagation of feature annotation.</text>
</comment>
<evidence type="ECO:0000256" key="3">
    <source>
        <dbReference type="RuleBase" id="RU000524"/>
    </source>
</evidence>
<dbReference type="Proteomes" id="UP000181917">
    <property type="component" value="Unassembled WGS sequence"/>
</dbReference>
<dbReference type="KEGG" id="acry:AC20117_19705"/>
<sequence length="188" mass="20762">MTDIITVRGIIGTDIKAGTTKGGTACADFRLASKERRFDRENQEWVDGQTNWYTVQCYRKLAENIGSSLRKGQHVIVTGRLRLRQWTSDDGRQGTACEIDAESLGHDLFWGTANFVRSISSRQEPKTQQLSASPLPGAEQRSPDGVNASTEEFYDWGTDASTAAAPEFNGDNSILIDERDENGLRMAG</sequence>
<dbReference type="NCBIfam" id="TIGR00621">
    <property type="entry name" value="ssb"/>
    <property type="match status" value="1"/>
</dbReference>
<dbReference type="InterPro" id="IPR012340">
    <property type="entry name" value="NA-bd_OB-fold"/>
</dbReference>
<dbReference type="PANTHER" id="PTHR10302:SF27">
    <property type="entry name" value="SINGLE-STRANDED DNA-BINDING PROTEIN"/>
    <property type="match status" value="1"/>
</dbReference>
<dbReference type="PANTHER" id="PTHR10302">
    <property type="entry name" value="SINGLE-STRANDED DNA-BINDING PROTEIN"/>
    <property type="match status" value="1"/>
</dbReference>
<evidence type="ECO:0000313" key="5">
    <source>
        <dbReference type="EMBL" id="SDR09813.1"/>
    </source>
</evidence>
<dbReference type="OrthoDB" id="4427276at2"/>
<dbReference type="Pfam" id="PF00436">
    <property type="entry name" value="SSB"/>
    <property type="match status" value="1"/>
</dbReference>
<dbReference type="AlphaFoldDB" id="A0A1H1G9N3"/>
<dbReference type="GO" id="GO:0006260">
    <property type="term" value="P:DNA replication"/>
    <property type="evidence" value="ECO:0007669"/>
    <property type="project" value="InterPro"/>
</dbReference>
<dbReference type="RefSeq" id="WP_074702133.1">
    <property type="nucleotide sequence ID" value="NZ_CP018863.1"/>
</dbReference>
<dbReference type="PROSITE" id="PS50935">
    <property type="entry name" value="SSB"/>
    <property type="match status" value="1"/>
</dbReference>
<evidence type="ECO:0000256" key="1">
    <source>
        <dbReference type="ARBA" id="ARBA00023125"/>
    </source>
</evidence>
<feature type="region of interest" description="Disordered" evidence="4">
    <location>
        <begin position="120"/>
        <end position="188"/>
    </location>
</feature>
<evidence type="ECO:0000313" key="6">
    <source>
        <dbReference type="Proteomes" id="UP000181917"/>
    </source>
</evidence>
<dbReference type="InterPro" id="IPR011344">
    <property type="entry name" value="ssDNA-bd"/>
</dbReference>
<protein>
    <recommendedName>
        <fullName evidence="2 3">Single-stranded DNA-binding protein</fullName>
        <shortName evidence="2">SSB</shortName>
    </recommendedName>
</protein>
<accession>A0A1H1G9N3</accession>
<gene>
    <name evidence="5" type="ORF">SAMN04489742_3935</name>
</gene>
<dbReference type="CDD" id="cd04496">
    <property type="entry name" value="SSB_OBF"/>
    <property type="match status" value="1"/>
</dbReference>
<feature type="compositionally biased region" description="Polar residues" evidence="4">
    <location>
        <begin position="120"/>
        <end position="132"/>
    </location>
</feature>
<dbReference type="GO" id="GO:0009295">
    <property type="term" value="C:nucleoid"/>
    <property type="evidence" value="ECO:0007669"/>
    <property type="project" value="TreeGrafter"/>
</dbReference>
<organism evidence="5 6">
    <name type="scientific">Crystallibacter crystallopoietes</name>
    <dbReference type="NCBI Taxonomy" id="37928"/>
    <lineage>
        <taxon>Bacteria</taxon>
        <taxon>Bacillati</taxon>
        <taxon>Actinomycetota</taxon>
        <taxon>Actinomycetes</taxon>
        <taxon>Micrococcales</taxon>
        <taxon>Micrococcaceae</taxon>
        <taxon>Crystallibacter</taxon>
    </lineage>
</organism>
<name>A0A1H1G9N3_9MICC</name>
<evidence type="ECO:0000256" key="2">
    <source>
        <dbReference type="HAMAP-Rule" id="MF_00984"/>
    </source>
</evidence>
<dbReference type="GO" id="GO:0003697">
    <property type="term" value="F:single-stranded DNA binding"/>
    <property type="evidence" value="ECO:0007669"/>
    <property type="project" value="UniProtKB-UniRule"/>
</dbReference>
<keyword evidence="6" id="KW-1185">Reference proteome</keyword>
<dbReference type="EMBL" id="FNKH01000002">
    <property type="protein sequence ID" value="SDR09813.1"/>
    <property type="molecule type" value="Genomic_DNA"/>
</dbReference>
<dbReference type="STRING" id="37928.SAMN04489742_3935"/>
<dbReference type="Gene3D" id="2.40.50.140">
    <property type="entry name" value="Nucleic acid-binding proteins"/>
    <property type="match status" value="1"/>
</dbReference>
<keyword evidence="1 2" id="KW-0238">DNA-binding</keyword>